<dbReference type="InterPro" id="IPR000515">
    <property type="entry name" value="MetI-like"/>
</dbReference>
<evidence type="ECO:0000313" key="11">
    <source>
        <dbReference type="EMBL" id="HIU58319.1"/>
    </source>
</evidence>
<dbReference type="InterPro" id="IPR010065">
    <property type="entry name" value="AA_ABC_transptr_permease_3TM"/>
</dbReference>
<dbReference type="CDD" id="cd06261">
    <property type="entry name" value="TM_PBP2"/>
    <property type="match status" value="1"/>
</dbReference>
<dbReference type="InterPro" id="IPR043429">
    <property type="entry name" value="ArtM/GltK/GlnP/TcyL/YhdX-like"/>
</dbReference>
<comment type="similarity">
    <text evidence="2">Belongs to the binding-protein-dependent transport system permease family. HisMQ subfamily.</text>
</comment>
<evidence type="ECO:0000256" key="4">
    <source>
        <dbReference type="ARBA" id="ARBA00022475"/>
    </source>
</evidence>
<dbReference type="GO" id="GO:0022857">
    <property type="term" value="F:transmembrane transporter activity"/>
    <property type="evidence" value="ECO:0007669"/>
    <property type="project" value="InterPro"/>
</dbReference>
<feature type="transmembrane region" description="Helical" evidence="9">
    <location>
        <begin position="95"/>
        <end position="114"/>
    </location>
</feature>
<gene>
    <name evidence="11" type="ORF">IAA61_10995</name>
</gene>
<feature type="transmembrane region" description="Helical" evidence="9">
    <location>
        <begin position="199"/>
        <end position="217"/>
    </location>
</feature>
<dbReference type="GO" id="GO:0006865">
    <property type="term" value="P:amino acid transport"/>
    <property type="evidence" value="ECO:0007669"/>
    <property type="project" value="UniProtKB-KW"/>
</dbReference>
<dbReference type="FunFam" id="1.10.3720.10:FF:000033">
    <property type="entry name" value="Polar amino acid ABC transporter permease"/>
    <property type="match status" value="1"/>
</dbReference>
<dbReference type="PANTHER" id="PTHR30614">
    <property type="entry name" value="MEMBRANE COMPONENT OF AMINO ACID ABC TRANSPORTER"/>
    <property type="match status" value="1"/>
</dbReference>
<dbReference type="Pfam" id="PF00528">
    <property type="entry name" value="BPD_transp_1"/>
    <property type="match status" value="1"/>
</dbReference>
<dbReference type="EMBL" id="DVNB01000111">
    <property type="protein sequence ID" value="HIU58319.1"/>
    <property type="molecule type" value="Genomic_DNA"/>
</dbReference>
<feature type="transmembrane region" description="Helical" evidence="9">
    <location>
        <begin position="15"/>
        <end position="41"/>
    </location>
</feature>
<dbReference type="GO" id="GO:0043190">
    <property type="term" value="C:ATP-binding cassette (ABC) transporter complex"/>
    <property type="evidence" value="ECO:0007669"/>
    <property type="project" value="InterPro"/>
</dbReference>
<evidence type="ECO:0000259" key="10">
    <source>
        <dbReference type="PROSITE" id="PS50928"/>
    </source>
</evidence>
<feature type="transmembrane region" description="Helical" evidence="9">
    <location>
        <begin position="53"/>
        <end position="75"/>
    </location>
</feature>
<keyword evidence="8 9" id="KW-0472">Membrane</keyword>
<evidence type="ECO:0000256" key="5">
    <source>
        <dbReference type="ARBA" id="ARBA00022692"/>
    </source>
</evidence>
<evidence type="ECO:0000256" key="1">
    <source>
        <dbReference type="ARBA" id="ARBA00004651"/>
    </source>
</evidence>
<reference evidence="11" key="2">
    <citation type="journal article" date="2021" name="PeerJ">
        <title>Extensive microbial diversity within the chicken gut microbiome revealed by metagenomics and culture.</title>
        <authorList>
            <person name="Gilroy R."/>
            <person name="Ravi A."/>
            <person name="Getino M."/>
            <person name="Pursley I."/>
            <person name="Horton D.L."/>
            <person name="Alikhan N.F."/>
            <person name="Baker D."/>
            <person name="Gharbi K."/>
            <person name="Hall N."/>
            <person name="Watson M."/>
            <person name="Adriaenssens E.M."/>
            <person name="Foster-Nyarko E."/>
            <person name="Jarju S."/>
            <person name="Secka A."/>
            <person name="Antonio M."/>
            <person name="Oren A."/>
            <person name="Chaudhuri R.R."/>
            <person name="La Ragione R."/>
            <person name="Hildebrand F."/>
            <person name="Pallen M.J."/>
        </authorList>
    </citation>
    <scope>NUCLEOTIDE SEQUENCE</scope>
    <source>
        <strain evidence="11">USAMLcec3-3695</strain>
    </source>
</reference>
<dbReference type="PROSITE" id="PS50928">
    <property type="entry name" value="ABC_TM1"/>
    <property type="match status" value="1"/>
</dbReference>
<comment type="subcellular location">
    <subcellularLocation>
        <location evidence="1 9">Cell membrane</location>
        <topology evidence="1 9">Multi-pass membrane protein</topology>
    </subcellularLocation>
</comment>
<comment type="caution">
    <text evidence="11">The sequence shown here is derived from an EMBL/GenBank/DDBJ whole genome shotgun (WGS) entry which is preliminary data.</text>
</comment>
<keyword evidence="7 9" id="KW-1133">Transmembrane helix</keyword>
<organism evidence="11 12">
    <name type="scientific">Candidatus Ornithomonoglobus merdipullorum</name>
    <dbReference type="NCBI Taxonomy" id="2840895"/>
    <lineage>
        <taxon>Bacteria</taxon>
        <taxon>Bacillati</taxon>
        <taxon>Bacillota</taxon>
        <taxon>Clostridia</taxon>
        <taxon>Candidatus Ornithomonoglobus</taxon>
    </lineage>
</organism>
<evidence type="ECO:0000256" key="2">
    <source>
        <dbReference type="ARBA" id="ARBA00010072"/>
    </source>
</evidence>
<reference evidence="11" key="1">
    <citation type="submission" date="2020-10" db="EMBL/GenBank/DDBJ databases">
        <authorList>
            <person name="Gilroy R."/>
        </authorList>
    </citation>
    <scope>NUCLEOTIDE SEQUENCE</scope>
    <source>
        <strain evidence="11">USAMLcec3-3695</strain>
    </source>
</reference>
<dbReference type="NCBIfam" id="TIGR01726">
    <property type="entry name" value="HEQRo_perm_3TM"/>
    <property type="match status" value="1"/>
</dbReference>
<dbReference type="AlphaFoldDB" id="A0A9D1MDT0"/>
<dbReference type="PANTHER" id="PTHR30614:SF20">
    <property type="entry name" value="GLUTAMINE TRANSPORT SYSTEM PERMEASE PROTEIN GLNP"/>
    <property type="match status" value="1"/>
</dbReference>
<feature type="domain" description="ABC transmembrane type-1" evidence="10">
    <location>
        <begin position="19"/>
        <end position="217"/>
    </location>
</feature>
<name>A0A9D1MDT0_9FIRM</name>
<proteinExistence type="inferred from homology"/>
<dbReference type="Gene3D" id="1.10.3720.10">
    <property type="entry name" value="MetI-like"/>
    <property type="match status" value="1"/>
</dbReference>
<evidence type="ECO:0000256" key="9">
    <source>
        <dbReference type="RuleBase" id="RU363032"/>
    </source>
</evidence>
<dbReference type="SUPFAM" id="SSF161098">
    <property type="entry name" value="MetI-like"/>
    <property type="match status" value="1"/>
</dbReference>
<keyword evidence="3 9" id="KW-0813">Transport</keyword>
<evidence type="ECO:0000256" key="7">
    <source>
        <dbReference type="ARBA" id="ARBA00022989"/>
    </source>
</evidence>
<keyword evidence="4" id="KW-1003">Cell membrane</keyword>
<sequence>MSAIADIITKYSSMFGVAAVTTLLLSVFTVLFSFIIGSLLAVMKISSIKPLRWLANIYVEFIRGTPLLVQVYVVFYGLPLLGVSVPSFDLLGNDFSRLFAGIIALVVNSSAYVCEIVRGGILSIDSGQMEAARSIGFSKTQSMLLIIFPQTIKNILPSLGNEFVSVIKNSSQVSVIGVAELMYTTNTIRSISFRSFEPLIIVSVIYFIMTFIISSVIKRFEMRLAVSDRK</sequence>
<accession>A0A9D1MDT0</accession>
<evidence type="ECO:0000256" key="3">
    <source>
        <dbReference type="ARBA" id="ARBA00022448"/>
    </source>
</evidence>
<keyword evidence="6" id="KW-0029">Amino-acid transport</keyword>
<evidence type="ECO:0000256" key="6">
    <source>
        <dbReference type="ARBA" id="ARBA00022970"/>
    </source>
</evidence>
<dbReference type="Proteomes" id="UP000824109">
    <property type="component" value="Unassembled WGS sequence"/>
</dbReference>
<dbReference type="InterPro" id="IPR035906">
    <property type="entry name" value="MetI-like_sf"/>
</dbReference>
<evidence type="ECO:0000313" key="12">
    <source>
        <dbReference type="Proteomes" id="UP000824109"/>
    </source>
</evidence>
<evidence type="ECO:0000256" key="8">
    <source>
        <dbReference type="ARBA" id="ARBA00023136"/>
    </source>
</evidence>
<keyword evidence="5 9" id="KW-0812">Transmembrane</keyword>
<protein>
    <submittedName>
        <fullName evidence="11">Amino acid ABC transporter permease</fullName>
    </submittedName>
</protein>